<dbReference type="EMBL" id="UFQQ01000006">
    <property type="protein sequence ID" value="SSW90257.1"/>
    <property type="molecule type" value="Genomic_DNA"/>
</dbReference>
<reference evidence="1 4" key="2">
    <citation type="submission" date="2018-07" db="EMBL/GenBank/DDBJ databases">
        <title>Genomic Encyclopedia of Archaeal and Bacterial Type Strains, Phase II (KMG-II): from individual species to whole genera.</title>
        <authorList>
            <person name="Goeker M."/>
        </authorList>
    </citation>
    <scope>NUCLEOTIDE SEQUENCE [LARGE SCALE GENOMIC DNA]</scope>
    <source>
        <strain evidence="1 4">JA575</strain>
    </source>
</reference>
<evidence type="ECO:0000313" key="2">
    <source>
        <dbReference type="EMBL" id="SSW90257.1"/>
    </source>
</evidence>
<gene>
    <name evidence="1" type="ORF">BJ125_10681</name>
    <name evidence="2" type="ORF">SAMN05892882_10681</name>
</gene>
<dbReference type="EMBL" id="QRDT01000006">
    <property type="protein sequence ID" value="RED37757.1"/>
    <property type="molecule type" value="Genomic_DNA"/>
</dbReference>
<protein>
    <submittedName>
        <fullName evidence="2">Uncharacterized protein</fullName>
    </submittedName>
</protein>
<proteinExistence type="predicted"/>
<dbReference type="AlphaFoldDB" id="A0A336JKP6"/>
<dbReference type="Proteomes" id="UP000256343">
    <property type="component" value="Unassembled WGS sequence"/>
</dbReference>
<evidence type="ECO:0000313" key="3">
    <source>
        <dbReference type="Proteomes" id="UP000252631"/>
    </source>
</evidence>
<evidence type="ECO:0000313" key="1">
    <source>
        <dbReference type="EMBL" id="RED37757.1"/>
    </source>
</evidence>
<organism evidence="2 3">
    <name type="scientific">Rhodopseudomonas pentothenatexigens</name>
    <dbReference type="NCBI Taxonomy" id="999699"/>
    <lineage>
        <taxon>Bacteria</taxon>
        <taxon>Pseudomonadati</taxon>
        <taxon>Pseudomonadota</taxon>
        <taxon>Alphaproteobacteria</taxon>
        <taxon>Hyphomicrobiales</taxon>
        <taxon>Nitrobacteraceae</taxon>
        <taxon>Rhodopseudomonas</taxon>
    </lineage>
</organism>
<evidence type="ECO:0000313" key="4">
    <source>
        <dbReference type="Proteomes" id="UP000256343"/>
    </source>
</evidence>
<name>A0A336JKP6_9BRAD</name>
<dbReference type="Proteomes" id="UP000252631">
    <property type="component" value="Unassembled WGS sequence"/>
</dbReference>
<sequence length="107" mass="11167">MHLKCTTTRSCDSAGADVSIEWQMPALLRTSSDAALAGGIADSAICSSSARVTVQLVDIRSAAPNQADPLRTASDRLGRRACATDALAFTPLRNALSTFVPSLCEAQ</sequence>
<keyword evidence="4" id="KW-1185">Reference proteome</keyword>
<reference evidence="2 3" key="1">
    <citation type="submission" date="2017-08" db="EMBL/GenBank/DDBJ databases">
        <authorList>
            <person name="de Groot N.N."/>
        </authorList>
    </citation>
    <scope>NUCLEOTIDE SEQUENCE [LARGE SCALE GENOMIC DNA]</scope>
    <source>
        <strain evidence="2 3">JA575</strain>
    </source>
</reference>
<accession>A0A336JKP6</accession>